<keyword evidence="6 8" id="KW-0288">FMN</keyword>
<dbReference type="EMBL" id="QJKK01000003">
    <property type="protein sequence ID" value="RAL25747.1"/>
    <property type="molecule type" value="Genomic_DNA"/>
</dbReference>
<evidence type="ECO:0000313" key="10">
    <source>
        <dbReference type="EMBL" id="RAL25747.1"/>
    </source>
</evidence>
<evidence type="ECO:0000256" key="3">
    <source>
        <dbReference type="ARBA" id="ARBA00005267"/>
    </source>
</evidence>
<dbReference type="InterPro" id="IPR008254">
    <property type="entry name" value="Flavodoxin/NO_synth"/>
</dbReference>
<dbReference type="AlphaFoldDB" id="A0A364K632"/>
<dbReference type="GO" id="GO:0010181">
    <property type="term" value="F:FMN binding"/>
    <property type="evidence" value="ECO:0007669"/>
    <property type="project" value="UniProtKB-UniRule"/>
</dbReference>
<dbReference type="PANTHER" id="PTHR42809:SF1">
    <property type="entry name" value="FLAVODOXIN 1"/>
    <property type="match status" value="1"/>
</dbReference>
<dbReference type="Pfam" id="PF00258">
    <property type="entry name" value="Flavodoxin_1"/>
    <property type="match status" value="1"/>
</dbReference>
<protein>
    <recommendedName>
        <fullName evidence="8">Flavodoxin</fullName>
    </recommendedName>
</protein>
<dbReference type="Gene3D" id="3.40.50.360">
    <property type="match status" value="1"/>
</dbReference>
<evidence type="ECO:0000256" key="4">
    <source>
        <dbReference type="ARBA" id="ARBA00022448"/>
    </source>
</evidence>
<dbReference type="PANTHER" id="PTHR42809">
    <property type="entry name" value="FLAVODOXIN 2"/>
    <property type="match status" value="1"/>
</dbReference>
<keyword evidence="4 8" id="KW-0813">Transport</keyword>
<accession>A0A364K632</accession>
<feature type="domain" description="Flavodoxin-like" evidence="9">
    <location>
        <begin position="4"/>
        <end position="142"/>
    </location>
</feature>
<name>A0A364K632_9BACL</name>
<evidence type="ECO:0000259" key="9">
    <source>
        <dbReference type="PROSITE" id="PS50902"/>
    </source>
</evidence>
<dbReference type="OrthoDB" id="9790745at2"/>
<dbReference type="NCBIfam" id="TIGR01753">
    <property type="entry name" value="flav_short"/>
    <property type="match status" value="1"/>
</dbReference>
<evidence type="ECO:0000313" key="11">
    <source>
        <dbReference type="Proteomes" id="UP000251213"/>
    </source>
</evidence>
<dbReference type="PROSITE" id="PS50902">
    <property type="entry name" value="FLAVODOXIN_LIKE"/>
    <property type="match status" value="1"/>
</dbReference>
<keyword evidence="7 8" id="KW-0249">Electron transport</keyword>
<comment type="function">
    <text evidence="2 8">Low-potential electron donor to a number of redox enzymes.</text>
</comment>
<keyword evidence="5 8" id="KW-0285">Flavoprotein</keyword>
<dbReference type="NCBIfam" id="NF005216">
    <property type="entry name" value="PRK06703.1"/>
    <property type="match status" value="1"/>
</dbReference>
<comment type="caution">
    <text evidence="10">The sequence shown here is derived from an EMBL/GenBank/DDBJ whole genome shotgun (WGS) entry which is preliminary data.</text>
</comment>
<keyword evidence="11" id="KW-1185">Reference proteome</keyword>
<evidence type="ECO:0000256" key="2">
    <source>
        <dbReference type="ARBA" id="ARBA00003297"/>
    </source>
</evidence>
<dbReference type="SUPFAM" id="SSF52218">
    <property type="entry name" value="Flavoproteins"/>
    <property type="match status" value="1"/>
</dbReference>
<sequence length="148" mass="16613">MARLIMVYASMTGNTLDMAEAIVEGINEQEEVVMKDVIEVHADELENYDGILLGAYTWGDGDLPDEFIDFYEEMNQINLKGKKAAVFGSCDSAYEQVGAAVDILIQKLIDQGAEVILEGLKIELTPTEEDKEICRQFGRDFILHFDKK</sequence>
<evidence type="ECO:0000256" key="5">
    <source>
        <dbReference type="ARBA" id="ARBA00022630"/>
    </source>
</evidence>
<dbReference type="Proteomes" id="UP000251213">
    <property type="component" value="Unassembled WGS sequence"/>
</dbReference>
<dbReference type="NCBIfam" id="NF005246">
    <property type="entry name" value="PRK06756.1"/>
    <property type="match status" value="1"/>
</dbReference>
<evidence type="ECO:0000256" key="6">
    <source>
        <dbReference type="ARBA" id="ARBA00022643"/>
    </source>
</evidence>
<dbReference type="InterPro" id="IPR050619">
    <property type="entry name" value="Flavodoxin"/>
</dbReference>
<proteinExistence type="inferred from homology"/>
<dbReference type="GO" id="GO:0009055">
    <property type="term" value="F:electron transfer activity"/>
    <property type="evidence" value="ECO:0007669"/>
    <property type="project" value="UniProtKB-UniRule"/>
</dbReference>
<organism evidence="10 11">
    <name type="scientific">Thermoflavimicrobium daqui</name>
    <dbReference type="NCBI Taxonomy" id="2137476"/>
    <lineage>
        <taxon>Bacteria</taxon>
        <taxon>Bacillati</taxon>
        <taxon>Bacillota</taxon>
        <taxon>Bacilli</taxon>
        <taxon>Bacillales</taxon>
        <taxon>Thermoactinomycetaceae</taxon>
        <taxon>Thermoflavimicrobium</taxon>
    </lineage>
</organism>
<dbReference type="InterPro" id="IPR010087">
    <property type="entry name" value="Flav_short"/>
</dbReference>
<gene>
    <name evidence="10" type="ORF">DL897_06635</name>
</gene>
<evidence type="ECO:0000256" key="8">
    <source>
        <dbReference type="RuleBase" id="RU367037"/>
    </source>
</evidence>
<comment type="similarity">
    <text evidence="3 8">Belongs to the flavodoxin family.</text>
</comment>
<reference evidence="10 11" key="1">
    <citation type="submission" date="2018-06" db="EMBL/GenBank/DDBJ databases">
        <title>Thermoflavimicrobium daqus sp. nov., a thermophilic microbe isolated from Moutai-flavour Daqu.</title>
        <authorList>
            <person name="Wang X."/>
            <person name="Zhou H."/>
        </authorList>
    </citation>
    <scope>NUCLEOTIDE SEQUENCE [LARGE SCALE GENOMIC DNA]</scope>
    <source>
        <strain evidence="10 11">FBKL4.011</strain>
    </source>
</reference>
<comment type="cofactor">
    <cofactor evidence="1 8">
        <name>FMN</name>
        <dbReference type="ChEBI" id="CHEBI:58210"/>
    </cofactor>
</comment>
<evidence type="ECO:0000256" key="7">
    <source>
        <dbReference type="ARBA" id="ARBA00022982"/>
    </source>
</evidence>
<dbReference type="RefSeq" id="WP_113658361.1">
    <property type="nucleotide sequence ID" value="NZ_KZ845665.1"/>
</dbReference>
<reference evidence="10 11" key="2">
    <citation type="submission" date="2018-06" db="EMBL/GenBank/DDBJ databases">
        <authorList>
            <person name="Zhirakovskaya E."/>
        </authorList>
    </citation>
    <scope>NUCLEOTIDE SEQUENCE [LARGE SCALE GENOMIC DNA]</scope>
    <source>
        <strain evidence="10 11">FBKL4.011</strain>
    </source>
</reference>
<evidence type="ECO:0000256" key="1">
    <source>
        <dbReference type="ARBA" id="ARBA00001917"/>
    </source>
</evidence>
<dbReference type="InterPro" id="IPR029039">
    <property type="entry name" value="Flavoprotein-like_sf"/>
</dbReference>
<dbReference type="GO" id="GO:0016651">
    <property type="term" value="F:oxidoreductase activity, acting on NAD(P)H"/>
    <property type="evidence" value="ECO:0007669"/>
    <property type="project" value="UniProtKB-ARBA"/>
</dbReference>